<reference evidence="1 2" key="1">
    <citation type="submission" date="2014-10" db="EMBL/GenBank/DDBJ databases">
        <title>Draft genome of the hookworm Ancylostoma caninum.</title>
        <authorList>
            <person name="Mitreva M."/>
        </authorList>
    </citation>
    <scope>NUCLEOTIDE SEQUENCE [LARGE SCALE GENOMIC DNA]</scope>
    <source>
        <strain evidence="1 2">Baltimore</strain>
    </source>
</reference>
<keyword evidence="2" id="KW-1185">Reference proteome</keyword>
<name>A0A368H0H0_ANCCA</name>
<evidence type="ECO:0000313" key="1">
    <source>
        <dbReference type="EMBL" id="RCN50112.1"/>
    </source>
</evidence>
<evidence type="ECO:0000313" key="2">
    <source>
        <dbReference type="Proteomes" id="UP000252519"/>
    </source>
</evidence>
<sequence length="176" mass="20197">LFLFRTVWLWCDIYQNTKKPSCVSIKRRLIPLCCRSAKASCFFRKMRNVLLVALCVGLHYADGRMCTWDTDTFFEGYMQDAPTVLRKHIERDLSLEFKEKDIMVKFEVDEPNGEKYVYAVAGGLHNDAVYAVMIKKSGNKLAGTKSISMMKLINKLVTCPAMGEVPTIERLQELIK</sequence>
<dbReference type="Proteomes" id="UP000252519">
    <property type="component" value="Unassembled WGS sequence"/>
</dbReference>
<dbReference type="AlphaFoldDB" id="A0A368H0H0"/>
<feature type="non-terminal residue" evidence="1">
    <location>
        <position position="1"/>
    </location>
</feature>
<accession>A0A368H0H0</accession>
<dbReference type="EMBL" id="JOJR01000026">
    <property type="protein sequence ID" value="RCN50112.1"/>
    <property type="molecule type" value="Genomic_DNA"/>
</dbReference>
<protein>
    <submittedName>
        <fullName evidence="1">Uncharacterized protein</fullName>
    </submittedName>
</protein>
<gene>
    <name evidence="1" type="ORF">ANCCAN_03717</name>
</gene>
<proteinExistence type="predicted"/>
<dbReference type="OrthoDB" id="10451566at2759"/>
<organism evidence="1 2">
    <name type="scientific">Ancylostoma caninum</name>
    <name type="common">Dog hookworm</name>
    <dbReference type="NCBI Taxonomy" id="29170"/>
    <lineage>
        <taxon>Eukaryota</taxon>
        <taxon>Metazoa</taxon>
        <taxon>Ecdysozoa</taxon>
        <taxon>Nematoda</taxon>
        <taxon>Chromadorea</taxon>
        <taxon>Rhabditida</taxon>
        <taxon>Rhabditina</taxon>
        <taxon>Rhabditomorpha</taxon>
        <taxon>Strongyloidea</taxon>
        <taxon>Ancylostomatidae</taxon>
        <taxon>Ancylostomatinae</taxon>
        <taxon>Ancylostoma</taxon>
    </lineage>
</organism>
<comment type="caution">
    <text evidence="1">The sequence shown here is derived from an EMBL/GenBank/DDBJ whole genome shotgun (WGS) entry which is preliminary data.</text>
</comment>